<feature type="non-terminal residue" evidence="1">
    <location>
        <position position="58"/>
    </location>
</feature>
<organism evidence="1 2">
    <name type="scientific">Polarella glacialis</name>
    <name type="common">Dinoflagellate</name>
    <dbReference type="NCBI Taxonomy" id="89957"/>
    <lineage>
        <taxon>Eukaryota</taxon>
        <taxon>Sar</taxon>
        <taxon>Alveolata</taxon>
        <taxon>Dinophyceae</taxon>
        <taxon>Suessiales</taxon>
        <taxon>Suessiaceae</taxon>
        <taxon>Polarella</taxon>
    </lineage>
</organism>
<proteinExistence type="predicted"/>
<reference evidence="1" key="1">
    <citation type="submission" date="2021-02" db="EMBL/GenBank/DDBJ databases">
        <authorList>
            <person name="Dougan E. K."/>
            <person name="Rhodes N."/>
            <person name="Thang M."/>
            <person name="Chan C."/>
        </authorList>
    </citation>
    <scope>NUCLEOTIDE SEQUENCE</scope>
</reference>
<dbReference type="Proteomes" id="UP000626109">
    <property type="component" value="Unassembled WGS sequence"/>
</dbReference>
<dbReference type="AlphaFoldDB" id="A0A813J6K9"/>
<sequence length="58" mass="6336">VPQNLCVQHARGRQIEGEVALAASRSSCAGPVAPPEALREAIQRVKSAHEGHRRVERR</sequence>
<feature type="non-terminal residue" evidence="1">
    <location>
        <position position="1"/>
    </location>
</feature>
<evidence type="ECO:0000313" key="1">
    <source>
        <dbReference type="EMBL" id="CAE8666182.1"/>
    </source>
</evidence>
<protein>
    <submittedName>
        <fullName evidence="1">Uncharacterized protein</fullName>
    </submittedName>
</protein>
<evidence type="ECO:0000313" key="2">
    <source>
        <dbReference type="Proteomes" id="UP000626109"/>
    </source>
</evidence>
<name>A0A813J6K9_POLGL</name>
<gene>
    <name evidence="1" type="ORF">PGLA2088_LOCUS16182</name>
</gene>
<accession>A0A813J6K9</accession>
<comment type="caution">
    <text evidence="1">The sequence shown here is derived from an EMBL/GenBank/DDBJ whole genome shotgun (WGS) entry which is preliminary data.</text>
</comment>
<dbReference type="EMBL" id="CAJNNW010020394">
    <property type="protein sequence ID" value="CAE8666182.1"/>
    <property type="molecule type" value="Genomic_DNA"/>
</dbReference>